<proteinExistence type="predicted"/>
<evidence type="ECO:0000256" key="2">
    <source>
        <dbReference type="SAM" id="SignalP"/>
    </source>
</evidence>
<protein>
    <recommendedName>
        <fullName evidence="5">Outer membrane protein with beta-barrel domain</fullName>
    </recommendedName>
</protein>
<feature type="signal peptide" evidence="2">
    <location>
        <begin position="1"/>
        <end position="21"/>
    </location>
</feature>
<dbReference type="AlphaFoldDB" id="A0A4R6Q8P6"/>
<evidence type="ECO:0000313" key="3">
    <source>
        <dbReference type="EMBL" id="TDP58216.1"/>
    </source>
</evidence>
<dbReference type="EMBL" id="SNXR01000015">
    <property type="protein sequence ID" value="TDP58216.1"/>
    <property type="molecule type" value="Genomic_DNA"/>
</dbReference>
<keyword evidence="4" id="KW-1185">Reference proteome</keyword>
<organism evidence="3 4">
    <name type="scientific">Flavobacterium dankookense</name>
    <dbReference type="NCBI Taxonomy" id="706186"/>
    <lineage>
        <taxon>Bacteria</taxon>
        <taxon>Pseudomonadati</taxon>
        <taxon>Bacteroidota</taxon>
        <taxon>Flavobacteriia</taxon>
        <taxon>Flavobacteriales</taxon>
        <taxon>Flavobacteriaceae</taxon>
        <taxon>Flavobacterium</taxon>
    </lineage>
</organism>
<evidence type="ECO:0000313" key="4">
    <source>
        <dbReference type="Proteomes" id="UP000295260"/>
    </source>
</evidence>
<comment type="caution">
    <text evidence="3">The sequence shown here is derived from an EMBL/GenBank/DDBJ whole genome shotgun (WGS) entry which is preliminary data.</text>
</comment>
<feature type="chain" id="PRO_5020327214" description="Outer membrane protein with beta-barrel domain" evidence="2">
    <location>
        <begin position="22"/>
        <end position="378"/>
    </location>
</feature>
<name>A0A4R6Q8P6_9FLAO</name>
<keyword evidence="2" id="KW-0732">Signal</keyword>
<gene>
    <name evidence="3" type="ORF">BC748_2249</name>
</gene>
<dbReference type="OrthoDB" id="1466811at2"/>
<reference evidence="3 4" key="1">
    <citation type="submission" date="2019-03" db="EMBL/GenBank/DDBJ databases">
        <title>Genomic Encyclopedia of Archaeal and Bacterial Type Strains, Phase II (KMG-II): from individual species to whole genera.</title>
        <authorList>
            <person name="Goeker M."/>
        </authorList>
    </citation>
    <scope>NUCLEOTIDE SEQUENCE [LARGE SCALE GENOMIC DNA]</scope>
    <source>
        <strain evidence="3 4">DSM 25687</strain>
    </source>
</reference>
<dbReference type="RefSeq" id="WP_133533492.1">
    <property type="nucleotide sequence ID" value="NZ_SNXR01000015.1"/>
</dbReference>
<dbReference type="Proteomes" id="UP000295260">
    <property type="component" value="Unassembled WGS sequence"/>
</dbReference>
<accession>A0A4R6Q8P6</accession>
<evidence type="ECO:0000256" key="1">
    <source>
        <dbReference type="SAM" id="Coils"/>
    </source>
</evidence>
<evidence type="ECO:0008006" key="5">
    <source>
        <dbReference type="Google" id="ProtNLM"/>
    </source>
</evidence>
<feature type="coiled-coil region" evidence="1">
    <location>
        <begin position="45"/>
        <end position="101"/>
    </location>
</feature>
<keyword evidence="1" id="KW-0175">Coiled coil</keyword>
<sequence>MRNFTIYLAVALCLFVSKMTAQENTFNESVKVISAKIDNVTKQEKEALKREVESVNVELEEGKISAKEAEEKKKAFASKRAENIEQKVALYEQELKDLIQLKANGKLVDKKYKVDTLVINGKKYPTTYEVIDDTEISLKKGKFTVQWRNWETDRKRRDSIVRNISELRTTSQFVFAAGVNNLVTDGSVANSDFRYWGSHFYEWGITGNTRIFKNNNLLHAKYGFSVMYNNLRPTDNRVFVTDGNQTNLEDFGAKLKDSRLRNVFVTVPLHLEFDFTKKRINDAGKEIFKTHKSVRLGIGGYAGFRVKSKQKLCYEIDGNDFTTKEKGDFNVNDFIYGVSAYLGFSETSLYVKYDLNPMFADNAVKQNNVSLGVRFDFN</sequence>